<gene>
    <name evidence="1" type="ORF">IB75_04420</name>
</gene>
<evidence type="ECO:0000313" key="2">
    <source>
        <dbReference type="Proteomes" id="UP000028839"/>
    </source>
</evidence>
<name>A0A0E2Z952_9GAMM</name>
<dbReference type="EMBL" id="JPGN01000024">
    <property type="protein sequence ID" value="KFI20210.1"/>
    <property type="molecule type" value="Genomic_DNA"/>
</dbReference>
<sequence length="84" mass="9817">MKPQFNIFPLFIVEGQICLCIWQIVAHILPYETWGVKGGVRFIFRHVYPVIHAGRGANFRKAVDVSKLRRITLVTIRPFYTRIC</sequence>
<accession>A0A0E2Z952</accession>
<dbReference type="AlphaFoldDB" id="A0A0E2Z952"/>
<evidence type="ECO:0000313" key="1">
    <source>
        <dbReference type="EMBL" id="KFI20210.1"/>
    </source>
</evidence>
<dbReference type="Proteomes" id="UP000028839">
    <property type="component" value="Unassembled WGS sequence"/>
</dbReference>
<protein>
    <submittedName>
        <fullName evidence="1">Uncharacterized protein</fullName>
    </submittedName>
</protein>
<dbReference type="HOGENOM" id="CLU_2524176_0_0_6"/>
<organism evidence="1 2">
    <name type="scientific">Nitrosococcus oceani C-27</name>
    <dbReference type="NCBI Taxonomy" id="314279"/>
    <lineage>
        <taxon>Bacteria</taxon>
        <taxon>Pseudomonadati</taxon>
        <taxon>Pseudomonadota</taxon>
        <taxon>Gammaproteobacteria</taxon>
        <taxon>Chromatiales</taxon>
        <taxon>Chromatiaceae</taxon>
        <taxon>Nitrosococcus</taxon>
    </lineage>
</organism>
<proteinExistence type="predicted"/>
<reference evidence="1 2" key="1">
    <citation type="submission" date="2014-07" db="EMBL/GenBank/DDBJ databases">
        <title>Comparative analysis of Nitrosococcus oceani genome inventories of strains from Pacific and Atlantic gyres.</title>
        <authorList>
            <person name="Lim C.K."/>
            <person name="Wang L."/>
            <person name="Sayavedra-Soto L.A."/>
            <person name="Klotz M.G."/>
        </authorList>
    </citation>
    <scope>NUCLEOTIDE SEQUENCE [LARGE SCALE GENOMIC DNA]</scope>
    <source>
        <strain evidence="1 2">C-27</strain>
    </source>
</reference>
<comment type="caution">
    <text evidence="1">The sequence shown here is derived from an EMBL/GenBank/DDBJ whole genome shotgun (WGS) entry which is preliminary data.</text>
</comment>